<dbReference type="InterPro" id="IPR000719">
    <property type="entry name" value="Prot_kinase_dom"/>
</dbReference>
<evidence type="ECO:0000259" key="1">
    <source>
        <dbReference type="PROSITE" id="PS50011"/>
    </source>
</evidence>
<dbReference type="Pfam" id="PF07714">
    <property type="entry name" value="PK_Tyr_Ser-Thr"/>
    <property type="match status" value="1"/>
</dbReference>
<dbReference type="PROSITE" id="PS50011">
    <property type="entry name" value="PROTEIN_KINASE_DOM"/>
    <property type="match status" value="1"/>
</dbReference>
<dbReference type="AlphaFoldDB" id="A0ABD3F653"/>
<accession>A0ABD3F653</accession>
<dbReference type="InterPro" id="IPR001245">
    <property type="entry name" value="Ser-Thr/Tyr_kinase_cat_dom"/>
</dbReference>
<comment type="caution">
    <text evidence="2">The sequence shown here is derived from an EMBL/GenBank/DDBJ whole genome shotgun (WGS) entry which is preliminary data.</text>
</comment>
<evidence type="ECO:0000313" key="3">
    <source>
        <dbReference type="Proteomes" id="UP001632037"/>
    </source>
</evidence>
<gene>
    <name evidence="2" type="ORF">V7S43_013775</name>
</gene>
<name>A0ABD3F653_9STRA</name>
<dbReference type="PROSITE" id="PS00108">
    <property type="entry name" value="PROTEIN_KINASE_ST"/>
    <property type="match status" value="1"/>
</dbReference>
<dbReference type="InterPro" id="IPR051681">
    <property type="entry name" value="Ser/Thr_Kinases-Pseudokinases"/>
</dbReference>
<protein>
    <recommendedName>
        <fullName evidence="1">Protein kinase domain-containing protein</fullName>
    </recommendedName>
</protein>
<dbReference type="InterPro" id="IPR011009">
    <property type="entry name" value="Kinase-like_dom_sf"/>
</dbReference>
<dbReference type="Proteomes" id="UP001632037">
    <property type="component" value="Unassembled WGS sequence"/>
</dbReference>
<dbReference type="EMBL" id="JBIMZQ010000037">
    <property type="protein sequence ID" value="KAL3661166.1"/>
    <property type="molecule type" value="Genomic_DNA"/>
</dbReference>
<dbReference type="SMART" id="SM00220">
    <property type="entry name" value="S_TKc"/>
    <property type="match status" value="1"/>
</dbReference>
<proteinExistence type="predicted"/>
<feature type="domain" description="Protein kinase" evidence="1">
    <location>
        <begin position="189"/>
        <end position="485"/>
    </location>
</feature>
<dbReference type="PANTHER" id="PTHR44329:SF214">
    <property type="entry name" value="PROTEIN KINASE DOMAIN-CONTAINING PROTEIN"/>
    <property type="match status" value="1"/>
</dbReference>
<dbReference type="Gene3D" id="1.10.510.10">
    <property type="entry name" value="Transferase(Phosphotransferase) domain 1"/>
    <property type="match status" value="1"/>
</dbReference>
<evidence type="ECO:0000313" key="2">
    <source>
        <dbReference type="EMBL" id="KAL3661166.1"/>
    </source>
</evidence>
<organism evidence="2 3">
    <name type="scientific">Phytophthora oleae</name>
    <dbReference type="NCBI Taxonomy" id="2107226"/>
    <lineage>
        <taxon>Eukaryota</taxon>
        <taxon>Sar</taxon>
        <taxon>Stramenopiles</taxon>
        <taxon>Oomycota</taxon>
        <taxon>Peronosporomycetes</taxon>
        <taxon>Peronosporales</taxon>
        <taxon>Peronosporaceae</taxon>
        <taxon>Phytophthora</taxon>
    </lineage>
</organism>
<keyword evidence="3" id="KW-1185">Reference proteome</keyword>
<dbReference type="PANTHER" id="PTHR44329">
    <property type="entry name" value="SERINE/THREONINE-PROTEIN KINASE TNNI3K-RELATED"/>
    <property type="match status" value="1"/>
</dbReference>
<reference evidence="2 3" key="1">
    <citation type="submission" date="2024-09" db="EMBL/GenBank/DDBJ databases">
        <title>Genome sequencing and assembly of Phytophthora oleae, isolate VK10A, causative agent of rot of olive drupes.</title>
        <authorList>
            <person name="Conti Taguali S."/>
            <person name="Riolo M."/>
            <person name="La Spada F."/>
            <person name="Cacciola S.O."/>
            <person name="Dionisio G."/>
        </authorList>
    </citation>
    <scope>NUCLEOTIDE SEQUENCE [LARGE SCALE GENOMIC DNA]</scope>
    <source>
        <strain evidence="2 3">VK10A</strain>
    </source>
</reference>
<dbReference type="InterPro" id="IPR008271">
    <property type="entry name" value="Ser/Thr_kinase_AS"/>
</dbReference>
<dbReference type="SUPFAM" id="SSF56112">
    <property type="entry name" value="Protein kinase-like (PK-like)"/>
    <property type="match status" value="1"/>
</dbReference>
<sequence length="508" mass="56408">MRNPVPGERLTISAVVHDIKQLVDEFSTSSQPPTTGRSLSKQFESNLETIRQSLEQASTTEKGFSVVLDISQQLVIRLDDVAAQLQLEAASCIEGSGRSRRLSYAVQSWLSIASRAQLLLAEVPGYSNANRAVRLAVGRKSAHRVYEMHRELDQFVSSTRLRNLVEETTTNDFHCHWEQGWDALRRQQIQAVLEFEHLRYSSSYTVEELKTIEYAASEVAEAISDCGNSPLTLPEWFLPPYEVDSRMDKVTLGDAKNTSSDGEVIFKHEADIWSSLTHPHVIALFGACHVGQPFFVCEYAAKGTLTDFLKDSKGTTTGRILAWEKLYEAALGLGFLHERGVVHADLKGDNILIGEDGRAKLTDFGLSSVASDAANSSGSTIGALRWKAPECMGANRQPATFASDIFSLGMCIIEAVTGVFPWGRELPDAAVRFHVRHGRLPPASGAFTSSQWSLIQEMCQLRPEDRPGIRFVVRALRLTAEHEMLQEFVSQVRRKEQQPDVEDEPTSS</sequence>